<evidence type="ECO:0000313" key="11">
    <source>
        <dbReference type="EMBL" id="QXM26183.1"/>
    </source>
</evidence>
<keyword evidence="5" id="KW-0269">Exonuclease</keyword>
<dbReference type="EC" id="3.1.-.-" evidence="9"/>
<dbReference type="NCBIfam" id="TIGR00287">
    <property type="entry name" value="cas1"/>
    <property type="match status" value="1"/>
</dbReference>
<organism evidence="11 12">
    <name type="scientific">Elioraea tepida</name>
    <dbReference type="NCBI Taxonomy" id="2843330"/>
    <lineage>
        <taxon>Bacteria</taxon>
        <taxon>Pseudomonadati</taxon>
        <taxon>Pseudomonadota</taxon>
        <taxon>Alphaproteobacteria</taxon>
        <taxon>Acetobacterales</taxon>
        <taxon>Elioraeaceae</taxon>
        <taxon>Elioraea</taxon>
    </lineage>
</organism>
<dbReference type="PANTHER" id="PTHR34353">
    <property type="entry name" value="CRISPR-ASSOCIATED ENDONUCLEASE CAS1 1"/>
    <property type="match status" value="1"/>
</dbReference>
<evidence type="ECO:0000256" key="9">
    <source>
        <dbReference type="HAMAP-Rule" id="MF_01470"/>
    </source>
</evidence>
<dbReference type="Proteomes" id="UP000694001">
    <property type="component" value="Chromosome"/>
</dbReference>
<keyword evidence="3 9" id="KW-0255">Endonuclease</keyword>
<feature type="binding site" evidence="9">
    <location>
        <position position="388"/>
    </location>
    <ligand>
        <name>Mn(2+)</name>
        <dbReference type="ChEBI" id="CHEBI:29035"/>
    </ligand>
</feature>
<dbReference type="InterPro" id="IPR002729">
    <property type="entry name" value="CRISPR-assoc_Cas1"/>
</dbReference>
<evidence type="ECO:0000259" key="10">
    <source>
        <dbReference type="Pfam" id="PF01930"/>
    </source>
</evidence>
<evidence type="ECO:0000256" key="8">
    <source>
        <dbReference type="ARBA" id="ARBA00038592"/>
    </source>
</evidence>
<dbReference type="CDD" id="cd09634">
    <property type="entry name" value="Cas1_I-II-III"/>
    <property type="match status" value="1"/>
</dbReference>
<keyword evidence="1 9" id="KW-0540">Nuclease</keyword>
<dbReference type="Pfam" id="PF01930">
    <property type="entry name" value="Cas_Cas4"/>
    <property type="match status" value="1"/>
</dbReference>
<keyword evidence="9" id="KW-0238">DNA-binding</keyword>
<keyword evidence="6 9" id="KW-0460">Magnesium</keyword>
<feature type="binding site" evidence="9">
    <location>
        <position position="474"/>
    </location>
    <ligand>
        <name>Mn(2+)</name>
        <dbReference type="ChEBI" id="CHEBI:29035"/>
    </ligand>
</feature>
<name>A0A975YL50_9PROT</name>
<feature type="domain" description="DUF83" evidence="10">
    <location>
        <begin position="25"/>
        <end position="209"/>
    </location>
</feature>
<dbReference type="NCBIfam" id="TIGR00372">
    <property type="entry name" value="cas4"/>
    <property type="match status" value="1"/>
</dbReference>
<keyword evidence="2 9" id="KW-0479">Metal-binding</keyword>
<dbReference type="HAMAP" id="MF_01470">
    <property type="entry name" value="Cas1"/>
    <property type="match status" value="1"/>
</dbReference>
<evidence type="ECO:0000256" key="1">
    <source>
        <dbReference type="ARBA" id="ARBA00022722"/>
    </source>
</evidence>
<dbReference type="AlphaFoldDB" id="A0A975YL50"/>
<keyword evidence="12" id="KW-1185">Reference proteome</keyword>
<gene>
    <name evidence="9 11" type="primary">cas1</name>
    <name evidence="11" type="ORF">KO353_02720</name>
</gene>
<evidence type="ECO:0000256" key="3">
    <source>
        <dbReference type="ARBA" id="ARBA00022759"/>
    </source>
</evidence>
<sequence length="567" mass="62686">MPQPELPLAVPEAAAAGLPLLPARMLNEFVYCPRLAYLEWVQGEWAENADTVEGRFAHRALARPGGDLPEADGIDDEARIHARSVTLSSERLGVIATLDLVEGEGGTVRPVDYKRGRRPHVATSAHLPERVQLGVQILLLREHGYACDEGILYFVESRERVTVRLNEELAAAVASAVNGLRLMAASARIPPPLEDSPKCPRCSLVGICMPDEVAWLRQGRVEPRPLAVARSEALPLIVQDNRARIAKDGETLTISVEGETIARARLAEVSQLVILGQAALTTPALHELMRREIPVSWHSTGGWFLGHTVGVGHRNVELRLHQWRRSFDDEFCLRFARGLVAAKIRNARTLIRRNWRGEEPPDAVLAQLDRDREQAERAGDLSALLGIEGLAARRYFAAFARCLSAGVPGRERFDAEGRNRRPPADPVNALLSFAYAMLARAWTVQLSAVGLDTYRGFYHQPRYGRPALALDMMEPFRPLVADSAVLLACNNGEIGPGDFLERAGAVALTPAGRKAIIAAFERRLEQEITHPVFGYRVSYRRLFEVQARLLGRYLAGEIPDLPHVTPR</sequence>
<dbReference type="InterPro" id="IPR013343">
    <property type="entry name" value="CRISPR-assoc_prot_Cas4"/>
</dbReference>
<evidence type="ECO:0000256" key="4">
    <source>
        <dbReference type="ARBA" id="ARBA00022801"/>
    </source>
</evidence>
<dbReference type="InterPro" id="IPR050646">
    <property type="entry name" value="Cas1"/>
</dbReference>
<keyword evidence="9" id="KW-0464">Manganese</keyword>
<keyword evidence="4 9" id="KW-0378">Hydrolase</keyword>
<dbReference type="GO" id="GO:0004527">
    <property type="term" value="F:exonuclease activity"/>
    <property type="evidence" value="ECO:0007669"/>
    <property type="project" value="UniProtKB-KW"/>
</dbReference>
<keyword evidence="7 9" id="KW-0051">Antiviral defense</keyword>
<dbReference type="GO" id="GO:0046872">
    <property type="term" value="F:metal ion binding"/>
    <property type="evidence" value="ECO:0007669"/>
    <property type="project" value="UniProtKB-UniRule"/>
</dbReference>
<evidence type="ECO:0000313" key="12">
    <source>
        <dbReference type="Proteomes" id="UP000694001"/>
    </source>
</evidence>
<dbReference type="InterPro" id="IPR022765">
    <property type="entry name" value="Dna2/Cas4_DUF83"/>
</dbReference>
<dbReference type="PANTHER" id="PTHR34353:SF2">
    <property type="entry name" value="CRISPR-ASSOCIATED ENDONUCLEASE CAS1 1"/>
    <property type="match status" value="1"/>
</dbReference>
<dbReference type="GO" id="GO:0043571">
    <property type="term" value="P:maintenance of CRISPR repeat elements"/>
    <property type="evidence" value="ECO:0007669"/>
    <property type="project" value="UniProtKB-UniRule"/>
</dbReference>
<evidence type="ECO:0000256" key="6">
    <source>
        <dbReference type="ARBA" id="ARBA00022842"/>
    </source>
</evidence>
<proteinExistence type="inferred from homology"/>
<reference evidence="11" key="1">
    <citation type="submission" date="2021-06" db="EMBL/GenBank/DDBJ databases">
        <title>Elioraea tepida, sp. nov., a moderately thermophilic aerobic anoxygenic phototrophic bacterium isolated from an alkaline siliceous hot spring mat community in Yellowstone National Park, WY, USA.</title>
        <authorList>
            <person name="Saini M.K."/>
            <person name="Yoshida S."/>
            <person name="Sebastian A."/>
            <person name="Hirose S."/>
            <person name="Hara E."/>
            <person name="Tamaki H."/>
            <person name="Soulier N.T."/>
            <person name="Albert I."/>
            <person name="Hanada S."/>
            <person name="Bryant D.A."/>
            <person name="Tank M."/>
        </authorList>
    </citation>
    <scope>NUCLEOTIDE SEQUENCE</scope>
    <source>
        <strain evidence="11">MS-P2</strain>
    </source>
</reference>
<dbReference type="KEGG" id="elio:KO353_02720"/>
<dbReference type="GO" id="GO:0003677">
    <property type="term" value="F:DNA binding"/>
    <property type="evidence" value="ECO:0007669"/>
    <property type="project" value="UniProtKB-KW"/>
</dbReference>
<protein>
    <recommendedName>
        <fullName evidence="9">CRISPR-associated endonuclease Cas1</fullName>
        <ecNumber evidence="9">3.1.-.-</ecNumber>
    </recommendedName>
</protein>
<feature type="binding site" evidence="9">
    <location>
        <position position="459"/>
    </location>
    <ligand>
        <name>Mn(2+)</name>
        <dbReference type="ChEBI" id="CHEBI:29035"/>
    </ligand>
</feature>
<dbReference type="GO" id="GO:0051607">
    <property type="term" value="P:defense response to virus"/>
    <property type="evidence" value="ECO:0007669"/>
    <property type="project" value="UniProtKB-UniRule"/>
</dbReference>
<dbReference type="Pfam" id="PF01867">
    <property type="entry name" value="Cas_Cas1"/>
    <property type="match status" value="1"/>
</dbReference>
<evidence type="ECO:0000256" key="7">
    <source>
        <dbReference type="ARBA" id="ARBA00023118"/>
    </source>
</evidence>
<comment type="subunit">
    <text evidence="8 9">Homodimer, forms a heterotetramer with a Cas2 homodimer.</text>
</comment>
<dbReference type="EMBL" id="CP076448">
    <property type="protein sequence ID" value="QXM26183.1"/>
    <property type="molecule type" value="Genomic_DNA"/>
</dbReference>
<dbReference type="GO" id="GO:0004519">
    <property type="term" value="F:endonuclease activity"/>
    <property type="evidence" value="ECO:0007669"/>
    <property type="project" value="UniProtKB-UniRule"/>
</dbReference>
<comment type="similarity">
    <text evidence="9">Belongs to the CRISPR-associated endonuclease Cas1 family.</text>
</comment>
<accession>A0A975YL50</accession>
<comment type="function">
    <text evidence="9">CRISPR (clustered regularly interspaced short palindromic repeat), is an adaptive immune system that provides protection against mobile genetic elements (viruses, transposable elements and conjugative plasmids). CRISPR clusters contain spacers, sequences complementary to antecedent mobile elements, and target invading nucleic acids. CRISPR clusters are transcribed and processed into CRISPR RNA (crRNA). Acts as a dsDNA endonuclease. Involved in the integration of spacer DNA into the CRISPR cassette.</text>
</comment>
<comment type="cofactor">
    <cofactor evidence="9">
        <name>Mg(2+)</name>
        <dbReference type="ChEBI" id="CHEBI:18420"/>
    </cofactor>
    <cofactor evidence="9">
        <name>Mn(2+)</name>
        <dbReference type="ChEBI" id="CHEBI:29035"/>
    </cofactor>
</comment>
<evidence type="ECO:0000256" key="2">
    <source>
        <dbReference type="ARBA" id="ARBA00022723"/>
    </source>
</evidence>
<evidence type="ECO:0000256" key="5">
    <source>
        <dbReference type="ARBA" id="ARBA00022839"/>
    </source>
</evidence>